<evidence type="ECO:0000259" key="3">
    <source>
        <dbReference type="Pfam" id="PF22990"/>
    </source>
</evidence>
<dbReference type="Pfam" id="PF00561">
    <property type="entry name" value="Abhydrolase_1"/>
    <property type="match status" value="1"/>
</dbReference>
<keyword evidence="1" id="KW-1133">Transmembrane helix</keyword>
<dbReference type="InterPro" id="IPR000073">
    <property type="entry name" value="AB_hydrolase_1"/>
</dbReference>
<evidence type="ECO:0000259" key="2">
    <source>
        <dbReference type="Pfam" id="PF00561"/>
    </source>
</evidence>
<dbReference type="Gene3D" id="3.40.50.1820">
    <property type="entry name" value="alpha/beta hydrolase"/>
    <property type="match status" value="1"/>
</dbReference>
<feature type="transmembrane region" description="Helical" evidence="1">
    <location>
        <begin position="38"/>
        <end position="62"/>
    </location>
</feature>
<comment type="caution">
    <text evidence="4">The sequence shown here is derived from an EMBL/GenBank/DDBJ whole genome shotgun (WGS) entry which is preliminary data.</text>
</comment>
<dbReference type="PANTHER" id="PTHR12277:SF72">
    <property type="entry name" value="BAT5L PROTEIN"/>
    <property type="match status" value="1"/>
</dbReference>
<dbReference type="InterPro" id="IPR054518">
    <property type="entry name" value="ABHD16_N"/>
</dbReference>
<reference evidence="4" key="2">
    <citation type="submission" date="2023-03" db="EMBL/GenBank/DDBJ databases">
        <authorList>
            <person name="Inwood S.N."/>
            <person name="Skelly J.G."/>
            <person name="Guhlin J."/>
            <person name="Harrop T.W.R."/>
            <person name="Goldson S.G."/>
            <person name="Dearden P.K."/>
        </authorList>
    </citation>
    <scope>NUCLEOTIDE SEQUENCE</scope>
    <source>
        <strain evidence="4">Irish</strain>
        <tissue evidence="4">Whole body</tissue>
    </source>
</reference>
<sequence>MSLIKSLWECAFSPRLYKLHDTTWKSYEPNSFERWSDFVVTSFAAIWSISLHALPFIATLMYRRSTSLAENAYTISKFVIGAGAIIIASLAVRGCARVSNPTYLKFIKTLNKARQAYNYESKQDLLKYDFEFWAWPVDFRVDSLERSDGKSRVLLETRPSNITRRVNEDLIFAIPCEIISYIVANTIAIKLMYPGSMTLVNMAMRSTILQGRIDLLDIGGQRSKLITHSNLVIDTMFVDRRHKRTPNGHILVITCEGNCGFYEVGLMSTPLGKGYSVLGWNHPGFGGSTGSPFPEAEINGIETVMRYATEKLGFTEENIIIFGWSIGGFTATWAAMNNPGIHGLILDATFDDVLTLAMARMPKVIDGIVRNVIRKYLNLNISEQLKRYDGRVLLVRRTDDEIMCTPSSNISDNRANVLLMKLLTHRYPKLFDDCRDCVEILIKYLDSPHDVSGNSSGSLISRTKRLFTVNHPFDEAMCLERIRNNLRENDNNISYPSNLGENCDLITKQQLVIYLANKYMEDQSSQHCAPLIAELFHPGWDPKSLLQV</sequence>
<dbReference type="InterPro" id="IPR029058">
    <property type="entry name" value="AB_hydrolase_fold"/>
</dbReference>
<dbReference type="SUPFAM" id="SSF53474">
    <property type="entry name" value="alpha/beta-Hydrolases"/>
    <property type="match status" value="1"/>
</dbReference>
<keyword evidence="1" id="KW-0812">Transmembrane</keyword>
<dbReference type="PANTHER" id="PTHR12277">
    <property type="entry name" value="ALPHA/BETA HYDROLASE DOMAIN-CONTAINING PROTEIN"/>
    <property type="match status" value="1"/>
</dbReference>
<evidence type="ECO:0000256" key="1">
    <source>
        <dbReference type="SAM" id="Phobius"/>
    </source>
</evidence>
<dbReference type="EMBL" id="JAQQBS010000001">
    <property type="protein sequence ID" value="KAK0177203.1"/>
    <property type="molecule type" value="Genomic_DNA"/>
</dbReference>
<dbReference type="GO" id="GO:0047372">
    <property type="term" value="F:monoacylglycerol lipase activity"/>
    <property type="evidence" value="ECO:0007669"/>
    <property type="project" value="TreeGrafter"/>
</dbReference>
<keyword evidence="1" id="KW-0472">Membrane</keyword>
<dbReference type="Proteomes" id="UP001168990">
    <property type="component" value="Unassembled WGS sequence"/>
</dbReference>
<keyword evidence="5" id="KW-1185">Reference proteome</keyword>
<proteinExistence type="predicted"/>
<feature type="transmembrane region" description="Helical" evidence="1">
    <location>
        <begin position="74"/>
        <end position="92"/>
    </location>
</feature>
<feature type="domain" description="AB hydrolase-1" evidence="2">
    <location>
        <begin position="251"/>
        <end position="398"/>
    </location>
</feature>
<reference evidence="4" key="1">
    <citation type="journal article" date="2023" name="bioRxiv">
        <title>Scaffold-level genome assemblies of two parasitoid biocontrol wasps reveal the parthenogenesis mechanism and an associated novel virus.</title>
        <authorList>
            <person name="Inwood S."/>
            <person name="Skelly J."/>
            <person name="Guhlin J."/>
            <person name="Harrop T."/>
            <person name="Goldson S."/>
            <person name="Dearden P."/>
        </authorList>
    </citation>
    <scope>NUCLEOTIDE SEQUENCE</scope>
    <source>
        <strain evidence="4">Irish</strain>
        <tissue evidence="4">Whole body</tissue>
    </source>
</reference>
<protein>
    <submittedName>
        <fullName evidence="4">Uncharacterized protein</fullName>
    </submittedName>
</protein>
<dbReference type="Pfam" id="PF22990">
    <property type="entry name" value="ABHD16_N"/>
    <property type="match status" value="1"/>
</dbReference>
<dbReference type="GO" id="GO:0012505">
    <property type="term" value="C:endomembrane system"/>
    <property type="evidence" value="ECO:0007669"/>
    <property type="project" value="TreeGrafter"/>
</dbReference>
<dbReference type="GO" id="GO:0004620">
    <property type="term" value="F:phospholipase activity"/>
    <property type="evidence" value="ECO:0007669"/>
    <property type="project" value="TreeGrafter"/>
</dbReference>
<accession>A0AA39KX54</accession>
<dbReference type="GO" id="GO:0006660">
    <property type="term" value="P:phosphatidylserine catabolic process"/>
    <property type="evidence" value="ECO:0007669"/>
    <property type="project" value="TreeGrafter"/>
</dbReference>
<dbReference type="GO" id="GO:0052651">
    <property type="term" value="P:monoacylglycerol catabolic process"/>
    <property type="evidence" value="ECO:0007669"/>
    <property type="project" value="TreeGrafter"/>
</dbReference>
<name>A0AA39KX54_9HYME</name>
<feature type="domain" description="Phosphatidylserine Lipase ABHD16 N-terminal" evidence="3">
    <location>
        <begin position="6"/>
        <end position="131"/>
    </location>
</feature>
<dbReference type="AlphaFoldDB" id="A0AA39KX54"/>
<evidence type="ECO:0000313" key="4">
    <source>
        <dbReference type="EMBL" id="KAK0177203.1"/>
    </source>
</evidence>
<gene>
    <name evidence="4" type="ORF">PV328_001280</name>
</gene>
<evidence type="ECO:0000313" key="5">
    <source>
        <dbReference type="Proteomes" id="UP001168990"/>
    </source>
</evidence>
<organism evidence="4 5">
    <name type="scientific">Microctonus aethiopoides</name>
    <dbReference type="NCBI Taxonomy" id="144406"/>
    <lineage>
        <taxon>Eukaryota</taxon>
        <taxon>Metazoa</taxon>
        <taxon>Ecdysozoa</taxon>
        <taxon>Arthropoda</taxon>
        <taxon>Hexapoda</taxon>
        <taxon>Insecta</taxon>
        <taxon>Pterygota</taxon>
        <taxon>Neoptera</taxon>
        <taxon>Endopterygota</taxon>
        <taxon>Hymenoptera</taxon>
        <taxon>Apocrita</taxon>
        <taxon>Ichneumonoidea</taxon>
        <taxon>Braconidae</taxon>
        <taxon>Euphorinae</taxon>
        <taxon>Microctonus</taxon>
    </lineage>
</organism>